<dbReference type="InterPro" id="IPR007421">
    <property type="entry name" value="Schlafen_AlbA_2_dom"/>
</dbReference>
<name>A0A1T4YLV6_9MICO</name>
<dbReference type="InterPro" id="IPR038461">
    <property type="entry name" value="Schlafen_AlbA_2_dom_sf"/>
</dbReference>
<dbReference type="EMBL" id="FUYG01000013">
    <property type="protein sequence ID" value="SKB02736.1"/>
    <property type="molecule type" value="Genomic_DNA"/>
</dbReference>
<evidence type="ECO:0000313" key="2">
    <source>
        <dbReference type="EMBL" id="SKB02736.1"/>
    </source>
</evidence>
<gene>
    <name evidence="2" type="ORF">SAMN06295879_3573</name>
</gene>
<feature type="domain" description="Schlafen AlbA-2" evidence="1">
    <location>
        <begin position="16"/>
        <end position="122"/>
    </location>
</feature>
<proteinExistence type="predicted"/>
<dbReference type="Gene3D" id="3.30.950.30">
    <property type="entry name" value="Schlafen, AAA domain"/>
    <property type="match status" value="1"/>
</dbReference>
<keyword evidence="2" id="KW-0238">DNA-binding</keyword>
<sequence>MLTDDELRVILEIGGERRHVEFKRGGSLNDKGYVAKVVKACLSIANNRGGGHVVLGIDDTDPVGGLNGLTPSQLSEWTVFDNVTAKVNAYADPALEMTIGTLSHPSGGQVIALRIEEFGAYPVVCKKEFDGVLAVGQLYTRSSAKPESSSRQTHAEMRELIELAVDKNLAQFLRRAQGGGLEFRENGNTLVPKGYTAQVDKVFLRQRDRVPEPYFRVIISGGSFREDRFDIPTLRARVDRSEVRHAGRAFPHMAFAGQGQDWVSGSTNEGAYLPETWTTFQSGLFVGSMGIIRAVKDRRLILADGQADPNFISVEEVVADFTMWLEFAARYMEAEKDARSPETLNSPGPEYVVSIEAHGIKDWALAAGQSQGHAGGFWVPYTYSDNVLRLPDIVMWPGTSIEESRAAALSAASKFFQYFGWRGATPELLAPTQKAILE</sequence>
<dbReference type="Pfam" id="PF04326">
    <property type="entry name" value="SLFN_AlbA_2"/>
    <property type="match status" value="1"/>
</dbReference>
<dbReference type="GO" id="GO:0003677">
    <property type="term" value="F:DNA binding"/>
    <property type="evidence" value="ECO:0007669"/>
    <property type="project" value="UniProtKB-KW"/>
</dbReference>
<dbReference type="Proteomes" id="UP000189735">
    <property type="component" value="Unassembled WGS sequence"/>
</dbReference>
<organism evidence="2 3">
    <name type="scientific">Agreia bicolorata</name>
    <dbReference type="NCBI Taxonomy" id="110935"/>
    <lineage>
        <taxon>Bacteria</taxon>
        <taxon>Bacillati</taxon>
        <taxon>Actinomycetota</taxon>
        <taxon>Actinomycetes</taxon>
        <taxon>Micrococcales</taxon>
        <taxon>Microbacteriaceae</taxon>
        <taxon>Agreia</taxon>
    </lineage>
</organism>
<protein>
    <submittedName>
        <fullName evidence="2">Putative DNA-binding domain-containing protein</fullName>
    </submittedName>
</protein>
<dbReference type="RefSeq" id="WP_078715485.1">
    <property type="nucleotide sequence ID" value="NZ_FUYG01000013.1"/>
</dbReference>
<reference evidence="3" key="1">
    <citation type="submission" date="2017-02" db="EMBL/GenBank/DDBJ databases">
        <authorList>
            <person name="Varghese N."/>
            <person name="Submissions S."/>
        </authorList>
    </citation>
    <scope>NUCLEOTIDE SEQUENCE [LARGE SCALE GENOMIC DNA]</scope>
    <source>
        <strain evidence="3">VKM Ac-2052</strain>
    </source>
</reference>
<evidence type="ECO:0000313" key="3">
    <source>
        <dbReference type="Proteomes" id="UP000189735"/>
    </source>
</evidence>
<accession>A0A1T4YLV6</accession>
<evidence type="ECO:0000259" key="1">
    <source>
        <dbReference type="Pfam" id="PF04326"/>
    </source>
</evidence>
<dbReference type="AlphaFoldDB" id="A0A1T4YLV6"/>